<dbReference type="Gene3D" id="3.40.140.120">
    <property type="match status" value="1"/>
</dbReference>
<evidence type="ECO:0000256" key="2">
    <source>
        <dbReference type="ARBA" id="ARBA00023009"/>
    </source>
</evidence>
<keyword evidence="2" id="KW-1160">Virus entry into host cell</keyword>
<dbReference type="Gene3D" id="3.30.1120.70">
    <property type="match status" value="1"/>
</dbReference>
<keyword evidence="3" id="KW-0231">Viral genome packaging</keyword>
<accession>A0A6J5MUI4</accession>
<sequence>MSSAPVKAAAGAGAAQVNDFLAYTTGAAEQRALQNPTVSRSKDLLASMIGCLEMRHYSKQWTGERYEEIYLPLEPWMEQPDPKVTRNFFYSNIFSDLFFHGRAFAFVTSRYSTGLPASFTWLPAAMVSTPNQTGPQWFGPSDVVQFNGVEIGDVNDVIQFLSPIQGLLYQGARALSIATHLDQAADRYATLETVPGYLQQKGGETLDSDSLSEIAAAWSAMRRQNAIGALNDYVEFKEFSVSPAEVVGEQRKYQSLEIARVSNIPAYLVSAPQEGSGLTYTNVQDSNRQLYLYGAKPFIECIQQTLSASNVLPRNRYVEFDVEGYLAEEMYQDVMVEPVVQVPVESPS</sequence>
<gene>
    <name evidence="4" type="ORF">UFOVP556_17</name>
</gene>
<name>A0A6J5MUI4_9CAUD</name>
<evidence type="ECO:0000256" key="1">
    <source>
        <dbReference type="ARBA" id="ARBA00022950"/>
    </source>
</evidence>
<keyword evidence="2" id="KW-1171">Viral genome ejection through host cell envelope</keyword>
<evidence type="ECO:0000313" key="4">
    <source>
        <dbReference type="EMBL" id="CAB4149661.1"/>
    </source>
</evidence>
<organism evidence="4">
    <name type="scientific">uncultured Caudovirales phage</name>
    <dbReference type="NCBI Taxonomy" id="2100421"/>
    <lineage>
        <taxon>Viruses</taxon>
        <taxon>Duplodnaviria</taxon>
        <taxon>Heunggongvirae</taxon>
        <taxon>Uroviricota</taxon>
        <taxon>Caudoviricetes</taxon>
        <taxon>Peduoviridae</taxon>
        <taxon>Maltschvirus</taxon>
        <taxon>Maltschvirus maltsch</taxon>
    </lineage>
</organism>
<keyword evidence="1" id="KW-0118">Viral capsid assembly</keyword>
<reference evidence="4" key="1">
    <citation type="submission" date="2020-04" db="EMBL/GenBank/DDBJ databases">
        <authorList>
            <person name="Chiriac C."/>
            <person name="Salcher M."/>
            <person name="Ghai R."/>
            <person name="Kavagutti S V."/>
        </authorList>
    </citation>
    <scope>NUCLEOTIDE SEQUENCE</scope>
</reference>
<evidence type="ECO:0000256" key="3">
    <source>
        <dbReference type="ARBA" id="ARBA00023219"/>
    </source>
</evidence>
<dbReference type="Gene3D" id="1.20.1270.210">
    <property type="match status" value="1"/>
</dbReference>
<protein>
    <submittedName>
        <fullName evidence="4">Portal_HK97, phage portal protein, HK97 family</fullName>
    </submittedName>
</protein>
<keyword evidence="1" id="KW-1188">Viral release from host cell</keyword>
<dbReference type="EMBL" id="LR796530">
    <property type="protein sequence ID" value="CAB4149661.1"/>
    <property type="molecule type" value="Genomic_DNA"/>
</dbReference>
<proteinExistence type="predicted"/>
<dbReference type="Pfam" id="PF04860">
    <property type="entry name" value="Phage_portal"/>
    <property type="match status" value="1"/>
</dbReference>
<keyword evidence="2" id="KW-1162">Viral penetration into host cytoplasm</keyword>
<dbReference type="InterPro" id="IPR006944">
    <property type="entry name" value="Phage/GTA_portal"/>
</dbReference>